<dbReference type="EMBL" id="CAJVPK010000191">
    <property type="protein sequence ID" value="CAG8470967.1"/>
    <property type="molecule type" value="Genomic_DNA"/>
</dbReference>
<evidence type="ECO:0000313" key="3">
    <source>
        <dbReference type="Proteomes" id="UP000789706"/>
    </source>
</evidence>
<name>A0A9N8W4Q6_9GLOM</name>
<feature type="compositionally biased region" description="Basic and acidic residues" evidence="1">
    <location>
        <begin position="223"/>
        <end position="235"/>
    </location>
</feature>
<dbReference type="Proteomes" id="UP000789706">
    <property type="component" value="Unassembled WGS sequence"/>
</dbReference>
<keyword evidence="3" id="KW-1185">Reference proteome</keyword>
<reference evidence="2" key="1">
    <citation type="submission" date="2021-06" db="EMBL/GenBank/DDBJ databases">
        <authorList>
            <person name="Kallberg Y."/>
            <person name="Tangrot J."/>
            <person name="Rosling A."/>
        </authorList>
    </citation>
    <scope>NUCLEOTIDE SEQUENCE</scope>
    <source>
        <strain evidence="2">AZ414A</strain>
    </source>
</reference>
<organism evidence="2 3">
    <name type="scientific">Diversispora eburnea</name>
    <dbReference type="NCBI Taxonomy" id="1213867"/>
    <lineage>
        <taxon>Eukaryota</taxon>
        <taxon>Fungi</taxon>
        <taxon>Fungi incertae sedis</taxon>
        <taxon>Mucoromycota</taxon>
        <taxon>Glomeromycotina</taxon>
        <taxon>Glomeromycetes</taxon>
        <taxon>Diversisporales</taxon>
        <taxon>Diversisporaceae</taxon>
        <taxon>Diversispora</taxon>
    </lineage>
</organism>
<accession>A0A9N8W4Q6</accession>
<protein>
    <submittedName>
        <fullName evidence="2">10371_t:CDS:1</fullName>
    </submittedName>
</protein>
<evidence type="ECO:0000256" key="1">
    <source>
        <dbReference type="SAM" id="MobiDB-lite"/>
    </source>
</evidence>
<proteinExistence type="predicted"/>
<feature type="region of interest" description="Disordered" evidence="1">
    <location>
        <begin position="222"/>
        <end position="241"/>
    </location>
</feature>
<gene>
    <name evidence="2" type="ORF">DEBURN_LOCUS3157</name>
</gene>
<sequence>MWVHFDSEPDPDEFTADITQVSNFAQFKRILKDDFNILKMSDHQVSTQMAMTTRKKIEDEYSFMNLLIQTRPNELKERVLDLKVQIKGKKAFGEWSLKEVASEIYNNVREYISIFMTIAVKHIREHKDLTTTLKVKSELDGSRSYGNLDYEVDVQDVPILIKKAGYGKGSCPKFDTNIYCSRTKTRKKRKRDKQVDSLPVMFGIVTMGHVWKFIRWSGTLQHPKAEDEKREEPDNKRHKYG</sequence>
<comment type="caution">
    <text evidence="2">The sequence shown here is derived from an EMBL/GenBank/DDBJ whole genome shotgun (WGS) entry which is preliminary data.</text>
</comment>
<dbReference type="OrthoDB" id="2367745at2759"/>
<dbReference type="AlphaFoldDB" id="A0A9N8W4Q6"/>
<evidence type="ECO:0000313" key="2">
    <source>
        <dbReference type="EMBL" id="CAG8470967.1"/>
    </source>
</evidence>